<accession>A1DHI5</accession>
<dbReference type="EMBL" id="DS027696">
    <property type="protein sequence ID" value="EAW18842.1"/>
    <property type="molecule type" value="Genomic_DNA"/>
</dbReference>
<dbReference type="OrthoDB" id="4508991at2759"/>
<protein>
    <submittedName>
        <fullName evidence="2">Uncharacterized protein</fullName>
    </submittedName>
</protein>
<reference evidence="3" key="1">
    <citation type="journal article" date="2008" name="PLoS Genet.">
        <title>Genomic islands in the pathogenic filamentous fungus Aspergillus fumigatus.</title>
        <authorList>
            <person name="Fedorova N.D."/>
            <person name="Khaldi N."/>
            <person name="Joardar V.S."/>
            <person name="Maiti R."/>
            <person name="Amedeo P."/>
            <person name="Anderson M.J."/>
            <person name="Crabtree J."/>
            <person name="Silva J.C."/>
            <person name="Badger J.H."/>
            <person name="Albarraq A."/>
            <person name="Angiuoli S."/>
            <person name="Bussey H."/>
            <person name="Bowyer P."/>
            <person name="Cotty P.J."/>
            <person name="Dyer P.S."/>
            <person name="Egan A."/>
            <person name="Galens K."/>
            <person name="Fraser-Liggett C.M."/>
            <person name="Haas B.J."/>
            <person name="Inman J.M."/>
            <person name="Kent R."/>
            <person name="Lemieux S."/>
            <person name="Malavazi I."/>
            <person name="Orvis J."/>
            <person name="Roemer T."/>
            <person name="Ronning C.M."/>
            <person name="Sundaram J.P."/>
            <person name="Sutton G."/>
            <person name="Turner G."/>
            <person name="Venter J.C."/>
            <person name="White O.R."/>
            <person name="Whitty B.R."/>
            <person name="Youngman P."/>
            <person name="Wolfe K.H."/>
            <person name="Goldman G.H."/>
            <person name="Wortman J.R."/>
            <person name="Jiang B."/>
            <person name="Denning D.W."/>
            <person name="Nierman W.C."/>
        </authorList>
    </citation>
    <scope>NUCLEOTIDE SEQUENCE [LARGE SCALE GENOMIC DNA]</scope>
    <source>
        <strain evidence="3">ATCC 1020 / DSM 3700 / CBS 544.65 / FGSC A1164 / JCM 1740 / NRRL 181 / WB 181</strain>
    </source>
</reference>
<organism evidence="2 3">
    <name type="scientific">Neosartorya fischeri (strain ATCC 1020 / DSM 3700 / CBS 544.65 / FGSC A1164 / JCM 1740 / NRRL 181 / WB 181)</name>
    <name type="common">Aspergillus fischerianus</name>
    <dbReference type="NCBI Taxonomy" id="331117"/>
    <lineage>
        <taxon>Eukaryota</taxon>
        <taxon>Fungi</taxon>
        <taxon>Dikarya</taxon>
        <taxon>Ascomycota</taxon>
        <taxon>Pezizomycotina</taxon>
        <taxon>Eurotiomycetes</taxon>
        <taxon>Eurotiomycetidae</taxon>
        <taxon>Eurotiales</taxon>
        <taxon>Aspergillaceae</taxon>
        <taxon>Aspergillus</taxon>
        <taxon>Aspergillus subgen. Fumigati</taxon>
    </lineage>
</organism>
<name>A1DHI5_NEOFI</name>
<dbReference type="KEGG" id="nfi:NFIA_087980"/>
<dbReference type="HOGENOM" id="CLU_1305158_0_0_1"/>
<dbReference type="GeneID" id="4587297"/>
<dbReference type="VEuPathDB" id="FungiDB:NFIA_087980"/>
<proteinExistence type="predicted"/>
<evidence type="ECO:0000313" key="2">
    <source>
        <dbReference type="EMBL" id="EAW18842.1"/>
    </source>
</evidence>
<feature type="compositionally biased region" description="Low complexity" evidence="1">
    <location>
        <begin position="105"/>
        <end position="149"/>
    </location>
</feature>
<dbReference type="RefSeq" id="XP_001260739.1">
    <property type="nucleotide sequence ID" value="XM_001260738.1"/>
</dbReference>
<evidence type="ECO:0000256" key="1">
    <source>
        <dbReference type="SAM" id="MobiDB-lite"/>
    </source>
</evidence>
<gene>
    <name evidence="2" type="ORF">NFIA_087980</name>
</gene>
<dbReference type="eggNOG" id="ENOG502RPR2">
    <property type="taxonomic scope" value="Eukaryota"/>
</dbReference>
<keyword evidence="3" id="KW-1185">Reference proteome</keyword>
<evidence type="ECO:0000313" key="3">
    <source>
        <dbReference type="Proteomes" id="UP000006702"/>
    </source>
</evidence>
<sequence length="211" mass="22705">MHIPDRRGVVAAKHHLALTAQEKSCVTLLDVVRNLEWSFGRDGEPKTKPIMNSVQQSAVILYRRFSCSLFFRKSSDDLLVALNARRRLPVVVSSGSSSEDDESTSSHSGAATSPPLGSLFSLPLSTMSPRTSQPPAASPQPASSPLASPVLGGSPLRAKGQVLGTTKLPTPHSNETSISIGILAIMDRQCPRQSGAHRVVDDSRHTYLRMQ</sequence>
<feature type="region of interest" description="Disordered" evidence="1">
    <location>
        <begin position="91"/>
        <end position="157"/>
    </location>
</feature>
<dbReference type="AlphaFoldDB" id="A1DHI5"/>
<dbReference type="Proteomes" id="UP000006702">
    <property type="component" value="Unassembled WGS sequence"/>
</dbReference>